<reference evidence="3" key="1">
    <citation type="submission" date="2014-03" db="EMBL/GenBank/DDBJ databases">
        <authorList>
            <person name="Aksoy S."/>
            <person name="Warren W."/>
            <person name="Wilson R.K."/>
        </authorList>
    </citation>
    <scope>NUCLEOTIDE SEQUENCE [LARGE SCALE GENOMIC DNA]</scope>
    <source>
        <strain evidence="3">IAEA</strain>
    </source>
</reference>
<keyword evidence="3" id="KW-1185">Reference proteome</keyword>
<dbReference type="EnsemblMetazoa" id="GPAI044886-RA">
    <property type="protein sequence ID" value="GPAI044886-PA"/>
    <property type="gene ID" value="GPAI044886"/>
</dbReference>
<dbReference type="Proteomes" id="UP000092445">
    <property type="component" value="Unassembled WGS sequence"/>
</dbReference>
<dbReference type="VEuPathDB" id="VectorBase:GPAI044886"/>
<proteinExistence type="predicted"/>
<feature type="compositionally biased region" description="Low complexity" evidence="1">
    <location>
        <begin position="51"/>
        <end position="64"/>
    </location>
</feature>
<evidence type="ECO:0000313" key="3">
    <source>
        <dbReference type="Proteomes" id="UP000092445"/>
    </source>
</evidence>
<feature type="compositionally biased region" description="Polar residues" evidence="1">
    <location>
        <begin position="26"/>
        <end position="35"/>
    </location>
</feature>
<accession>A0A1B0AGC1</accession>
<evidence type="ECO:0000313" key="2">
    <source>
        <dbReference type="EnsemblMetazoa" id="GPAI044886-PA"/>
    </source>
</evidence>
<evidence type="ECO:0000256" key="1">
    <source>
        <dbReference type="SAM" id="MobiDB-lite"/>
    </source>
</evidence>
<organism evidence="2 3">
    <name type="scientific">Glossina pallidipes</name>
    <name type="common">Tsetse fly</name>
    <dbReference type="NCBI Taxonomy" id="7398"/>
    <lineage>
        <taxon>Eukaryota</taxon>
        <taxon>Metazoa</taxon>
        <taxon>Ecdysozoa</taxon>
        <taxon>Arthropoda</taxon>
        <taxon>Hexapoda</taxon>
        <taxon>Insecta</taxon>
        <taxon>Pterygota</taxon>
        <taxon>Neoptera</taxon>
        <taxon>Endopterygota</taxon>
        <taxon>Diptera</taxon>
        <taxon>Brachycera</taxon>
        <taxon>Muscomorpha</taxon>
        <taxon>Hippoboscoidea</taxon>
        <taxon>Glossinidae</taxon>
        <taxon>Glossina</taxon>
    </lineage>
</organism>
<reference evidence="2" key="2">
    <citation type="submission" date="2020-05" db="UniProtKB">
        <authorList>
            <consortium name="EnsemblMetazoa"/>
        </authorList>
    </citation>
    <scope>IDENTIFICATION</scope>
    <source>
        <strain evidence="2">IAEA</strain>
    </source>
</reference>
<protein>
    <submittedName>
        <fullName evidence="2">Uncharacterized protein</fullName>
    </submittedName>
</protein>
<name>A0A1B0AGC1_GLOPL</name>
<feature type="region of interest" description="Disordered" evidence="1">
    <location>
        <begin position="21"/>
        <end position="65"/>
    </location>
</feature>
<sequence length="111" mass="11389">MTNEVKAGVHLADVVPSTRVYPPSSEALNENSSPGVTDVAVTRNGTDADESGYSSVTNGSSSVSRRGPRMITVQFDIAGSNAGAGIAVCFGKGQVLPLSSKGLALPLVRKR</sequence>
<dbReference type="AlphaFoldDB" id="A0A1B0AGC1"/>